<comment type="caution">
    <text evidence="9">The sequence shown here is derived from an EMBL/GenBank/DDBJ whole genome shotgun (WGS) entry which is preliminary data.</text>
</comment>
<protein>
    <submittedName>
        <fullName evidence="9">NINE protein</fullName>
    </submittedName>
</protein>
<feature type="compositionally biased region" description="Polar residues" evidence="5">
    <location>
        <begin position="126"/>
        <end position="140"/>
    </location>
</feature>
<evidence type="ECO:0000259" key="7">
    <source>
        <dbReference type="Pfam" id="PF05154"/>
    </source>
</evidence>
<evidence type="ECO:0000256" key="4">
    <source>
        <dbReference type="ARBA" id="ARBA00023136"/>
    </source>
</evidence>
<keyword evidence="2 6" id="KW-0812">Transmembrane</keyword>
<dbReference type="EMBL" id="JAQNDN010000016">
    <property type="protein sequence ID" value="MDC0671536.1"/>
    <property type="molecule type" value="Genomic_DNA"/>
</dbReference>
<gene>
    <name evidence="9" type="ORF">POL58_27555</name>
</gene>
<feature type="transmembrane region" description="Helical" evidence="6">
    <location>
        <begin position="32"/>
        <end position="56"/>
    </location>
</feature>
<evidence type="ECO:0000256" key="2">
    <source>
        <dbReference type="ARBA" id="ARBA00022692"/>
    </source>
</evidence>
<dbReference type="InterPro" id="IPR007829">
    <property type="entry name" value="TM2"/>
</dbReference>
<evidence type="ECO:0000313" key="9">
    <source>
        <dbReference type="EMBL" id="MDC0671536.1"/>
    </source>
</evidence>
<sequence length="186" mass="19956">MKDKNIASILAFPLFGGWGAHKFYLGQVGAGIVYLAFAWTLIPAIIAFFEFIILALMDRDEFNRRYNGGNALSGAPVVVNMLPPAPAYYPPNFAQYPPGYPQPGYPQPGYPYPPGAYPGVYPPGTQPGQVASGTGPSGQEASAVGRGGAAVDEVIARIEKLNELRIAGLLTDEEFAQQKARVLQHM</sequence>
<accession>A0ABT5BBM3</accession>
<evidence type="ECO:0000313" key="10">
    <source>
        <dbReference type="Proteomes" id="UP001217838"/>
    </source>
</evidence>
<evidence type="ECO:0000256" key="5">
    <source>
        <dbReference type="SAM" id="MobiDB-lite"/>
    </source>
</evidence>
<evidence type="ECO:0000259" key="8">
    <source>
        <dbReference type="Pfam" id="PF09851"/>
    </source>
</evidence>
<evidence type="ECO:0000256" key="6">
    <source>
        <dbReference type="SAM" id="Phobius"/>
    </source>
</evidence>
<feature type="domain" description="SHOCT" evidence="8">
    <location>
        <begin position="157"/>
        <end position="183"/>
    </location>
</feature>
<dbReference type="RefSeq" id="WP_267688522.1">
    <property type="nucleotide sequence ID" value="NZ_JAQNDN010000016.1"/>
</dbReference>
<name>A0ABT5BBM3_9BACT</name>
<dbReference type="Pfam" id="PF05154">
    <property type="entry name" value="TM2"/>
    <property type="match status" value="1"/>
</dbReference>
<dbReference type="Proteomes" id="UP001217838">
    <property type="component" value="Unassembled WGS sequence"/>
</dbReference>
<keyword evidence="3 6" id="KW-1133">Transmembrane helix</keyword>
<organism evidence="9 10">
    <name type="scientific">Nannocystis radixulma</name>
    <dbReference type="NCBI Taxonomy" id="2995305"/>
    <lineage>
        <taxon>Bacteria</taxon>
        <taxon>Pseudomonadati</taxon>
        <taxon>Myxococcota</taxon>
        <taxon>Polyangia</taxon>
        <taxon>Nannocystales</taxon>
        <taxon>Nannocystaceae</taxon>
        <taxon>Nannocystis</taxon>
    </lineage>
</organism>
<feature type="region of interest" description="Disordered" evidence="5">
    <location>
        <begin position="121"/>
        <end position="145"/>
    </location>
</feature>
<keyword evidence="4 6" id="KW-0472">Membrane</keyword>
<proteinExistence type="predicted"/>
<evidence type="ECO:0000256" key="1">
    <source>
        <dbReference type="ARBA" id="ARBA00004141"/>
    </source>
</evidence>
<comment type="subcellular location">
    <subcellularLocation>
        <location evidence="1">Membrane</location>
        <topology evidence="1">Multi-pass membrane protein</topology>
    </subcellularLocation>
</comment>
<evidence type="ECO:0000256" key="3">
    <source>
        <dbReference type="ARBA" id="ARBA00022989"/>
    </source>
</evidence>
<reference evidence="9 10" key="1">
    <citation type="submission" date="2022-11" db="EMBL/GenBank/DDBJ databases">
        <title>Minimal conservation of predation-associated metabolite biosynthetic gene clusters underscores biosynthetic potential of Myxococcota including descriptions for ten novel species: Archangium lansinium sp. nov., Myxococcus landrumus sp. nov., Nannocystis bai.</title>
        <authorList>
            <person name="Ahearne A."/>
            <person name="Stevens C."/>
            <person name="Dowd S."/>
        </authorList>
    </citation>
    <scope>NUCLEOTIDE SEQUENCE [LARGE SCALE GENOMIC DNA]</scope>
    <source>
        <strain evidence="9 10">NCELM</strain>
    </source>
</reference>
<dbReference type="InterPro" id="IPR018649">
    <property type="entry name" value="SHOCT"/>
</dbReference>
<feature type="domain" description="TM2" evidence="7">
    <location>
        <begin position="2"/>
        <end position="52"/>
    </location>
</feature>
<keyword evidence="10" id="KW-1185">Reference proteome</keyword>
<dbReference type="Pfam" id="PF09851">
    <property type="entry name" value="SHOCT"/>
    <property type="match status" value="1"/>
</dbReference>